<comment type="similarity">
    <text evidence="4">Belongs to the arginase family.</text>
</comment>
<dbReference type="GO" id="GO:0046872">
    <property type="term" value="F:metal ion binding"/>
    <property type="evidence" value="ECO:0007669"/>
    <property type="project" value="UniProtKB-KW"/>
</dbReference>
<dbReference type="InterPro" id="IPR006035">
    <property type="entry name" value="Ureohydrolase"/>
</dbReference>
<dbReference type="SUPFAM" id="SSF52768">
    <property type="entry name" value="Arginase/deacetylase"/>
    <property type="match status" value="1"/>
</dbReference>
<evidence type="ECO:0000313" key="5">
    <source>
        <dbReference type="EMBL" id="CAG5082525.1"/>
    </source>
</evidence>
<gene>
    <name evidence="5" type="ORF">CRYO30217_01941</name>
</gene>
<name>A0A916JMU6_9FLAO</name>
<evidence type="ECO:0000256" key="3">
    <source>
        <dbReference type="PIRSR" id="PIRSR036979-1"/>
    </source>
</evidence>
<feature type="binding site" evidence="3">
    <location>
        <position position="174"/>
    </location>
    <ligand>
        <name>Mn(2+)</name>
        <dbReference type="ChEBI" id="CHEBI:29035"/>
        <label>1</label>
    </ligand>
</feature>
<feature type="binding site" evidence="3">
    <location>
        <position position="266"/>
    </location>
    <ligand>
        <name>Mn(2+)</name>
        <dbReference type="ChEBI" id="CHEBI:29035"/>
        <label>1</label>
    </ligand>
</feature>
<keyword evidence="6" id="KW-1185">Reference proteome</keyword>
<comment type="cofactor">
    <cofactor evidence="3">
        <name>Mn(2+)</name>
        <dbReference type="ChEBI" id="CHEBI:29035"/>
    </cofactor>
    <text evidence="3">Binds 2 manganese ions per subunit.</text>
</comment>
<organism evidence="5 6">
    <name type="scientific">Parvicella tangerina</name>
    <dbReference type="NCBI Taxonomy" id="2829795"/>
    <lineage>
        <taxon>Bacteria</taxon>
        <taxon>Pseudomonadati</taxon>
        <taxon>Bacteroidota</taxon>
        <taxon>Flavobacteriia</taxon>
        <taxon>Flavobacteriales</taxon>
        <taxon>Parvicellaceae</taxon>
        <taxon>Parvicella</taxon>
    </lineage>
</organism>
<reference evidence="5" key="1">
    <citation type="submission" date="2021-04" db="EMBL/GenBank/DDBJ databases">
        <authorList>
            <person name="Rodrigo-Torres L."/>
            <person name="Arahal R. D."/>
            <person name="Lucena T."/>
        </authorList>
    </citation>
    <scope>NUCLEOTIDE SEQUENCE</scope>
    <source>
        <strain evidence="5">AS29M-1</strain>
    </source>
</reference>
<feature type="binding site" evidence="3">
    <location>
        <position position="176"/>
    </location>
    <ligand>
        <name>Mn(2+)</name>
        <dbReference type="ChEBI" id="CHEBI:29035"/>
        <label>1</label>
    </ligand>
</feature>
<dbReference type="InterPro" id="IPR023696">
    <property type="entry name" value="Ureohydrolase_dom_sf"/>
</dbReference>
<sequence length="339" mass="37931">MSFDPNDIGVANGNFCGLPVTKEEAELIIIPIPWDATASYGRGTAEGPEAILEASLQLDLFHHKYAKVYETKVFMEEIDSTIQEKSKELGERTTSYIDFLADGGDVSSSETFQQLIQEVNDFQDVIRNDIRQKAETYLKDGKKVALLGGEHSTPLGLIEMYANNYTDFGILQIDAHADLRVAYEGFEQSHASIMHNALKHDGITKLVQVGIRDLSEEEYARTQSDNRIQTFFDWTLKEEQFNGKNWKDQVEEIIAALPQHIYISFDIDGLLPALCPNTGTPVPGGLRFEEAAYLLQRLSESNKKIVGFDLNEVAPGEDVINEIVGARILMELMLCTMNS</sequence>
<dbReference type="EMBL" id="OU015584">
    <property type="protein sequence ID" value="CAG5082525.1"/>
    <property type="molecule type" value="Genomic_DNA"/>
</dbReference>
<accession>A0A916JMU6</accession>
<proteinExistence type="inferred from homology"/>
<evidence type="ECO:0000313" key="6">
    <source>
        <dbReference type="Proteomes" id="UP000683507"/>
    </source>
</evidence>
<dbReference type="PIRSF" id="PIRSF036979">
    <property type="entry name" value="Arginase"/>
    <property type="match status" value="1"/>
</dbReference>
<dbReference type="GO" id="GO:0033389">
    <property type="term" value="P:putrescine biosynthetic process from arginine, via agmatine"/>
    <property type="evidence" value="ECO:0007669"/>
    <property type="project" value="TreeGrafter"/>
</dbReference>
<dbReference type="PANTHER" id="PTHR11358:SF26">
    <property type="entry name" value="GUANIDINO ACID HYDROLASE, MITOCHONDRIAL"/>
    <property type="match status" value="1"/>
</dbReference>
<keyword evidence="3" id="KW-0464">Manganese</keyword>
<feature type="binding site" evidence="3">
    <location>
        <position position="178"/>
    </location>
    <ligand>
        <name>Mn(2+)</name>
        <dbReference type="ChEBI" id="CHEBI:29035"/>
        <label>1</label>
    </ligand>
</feature>
<dbReference type="PROSITE" id="PS51409">
    <property type="entry name" value="ARGINASE_2"/>
    <property type="match status" value="1"/>
</dbReference>
<evidence type="ECO:0000256" key="1">
    <source>
        <dbReference type="ARBA" id="ARBA00022723"/>
    </source>
</evidence>
<dbReference type="KEGG" id="ptan:CRYO30217_01941"/>
<dbReference type="CDD" id="cd11593">
    <property type="entry name" value="Agmatinase-like_2"/>
    <property type="match status" value="1"/>
</dbReference>
<protein>
    <submittedName>
        <fullName evidence="5">N(1)-aminopropylagmatine ureohydrolase</fullName>
        <ecNumber evidence="5">3.5.3.24</ecNumber>
    </submittedName>
</protein>
<evidence type="ECO:0000256" key="2">
    <source>
        <dbReference type="ARBA" id="ARBA00022801"/>
    </source>
</evidence>
<keyword evidence="1 3" id="KW-0479">Metal-binding</keyword>
<dbReference type="Pfam" id="PF00491">
    <property type="entry name" value="Arginase"/>
    <property type="match status" value="1"/>
</dbReference>
<evidence type="ECO:0000256" key="4">
    <source>
        <dbReference type="PROSITE-ProRule" id="PRU00742"/>
    </source>
</evidence>
<dbReference type="AlphaFoldDB" id="A0A916JMU6"/>
<dbReference type="GO" id="GO:0043920">
    <property type="term" value="F:aminopropylagmatine ureohydrolase activity"/>
    <property type="evidence" value="ECO:0007669"/>
    <property type="project" value="UniProtKB-EC"/>
</dbReference>
<dbReference type="EC" id="3.5.3.24" evidence="5"/>
<dbReference type="PANTHER" id="PTHR11358">
    <property type="entry name" value="ARGINASE/AGMATINASE"/>
    <property type="match status" value="1"/>
</dbReference>
<feature type="binding site" evidence="3">
    <location>
        <position position="151"/>
    </location>
    <ligand>
        <name>Mn(2+)</name>
        <dbReference type="ChEBI" id="CHEBI:29035"/>
        <label>1</label>
    </ligand>
</feature>
<dbReference type="Proteomes" id="UP000683507">
    <property type="component" value="Chromosome"/>
</dbReference>
<dbReference type="PRINTS" id="PR00116">
    <property type="entry name" value="ARGINASE"/>
</dbReference>
<feature type="binding site" evidence="3">
    <location>
        <position position="268"/>
    </location>
    <ligand>
        <name>Mn(2+)</name>
        <dbReference type="ChEBI" id="CHEBI:29035"/>
        <label>1</label>
    </ligand>
</feature>
<dbReference type="Gene3D" id="3.40.800.10">
    <property type="entry name" value="Ureohydrolase domain"/>
    <property type="match status" value="1"/>
</dbReference>
<dbReference type="GO" id="GO:0008783">
    <property type="term" value="F:agmatinase activity"/>
    <property type="evidence" value="ECO:0007669"/>
    <property type="project" value="TreeGrafter"/>
</dbReference>
<dbReference type="RefSeq" id="WP_258542144.1">
    <property type="nucleotide sequence ID" value="NZ_OU015584.1"/>
</dbReference>
<keyword evidence="2 5" id="KW-0378">Hydrolase</keyword>